<proteinExistence type="predicted"/>
<dbReference type="EMBL" id="HBEO01026036">
    <property type="protein sequence ID" value="CAD8497132.1"/>
    <property type="molecule type" value="Transcribed_RNA"/>
</dbReference>
<dbReference type="AlphaFoldDB" id="A0A7S0HTU1"/>
<gene>
    <name evidence="2" type="ORF">HPHI1048_LOCUS17518</name>
</gene>
<sequence>MGNSSHSSCADKRSTSEGDGAEEAPVELALLPVKEEFLSISSKYPYIPGVSNEDEYVEYVNRKVGVPVKQTAFVRIISFMRFLQDMHRSEVVQFFTSEDESQVSIFGFTVMTAKQPEFNHEVKEFVGSNPYWVRLNGREAIKRPTQQVYELLRQLGIVPARRTRGPQETDEDKKDFLYSTRYQFSRAKLLRARDRLRPNGILYLQSYRLLSCGPEDMNALHADIERVATIQPQKLHDHQRHSEAHGLQQAPEGCPQQTSPWLALMGLPSTRQQNYLAAWLQSDTSCTSSSRSLPLADDGLS</sequence>
<reference evidence="2" key="1">
    <citation type="submission" date="2021-01" db="EMBL/GenBank/DDBJ databases">
        <authorList>
            <person name="Corre E."/>
            <person name="Pelletier E."/>
            <person name="Niang G."/>
            <person name="Scheremetjew M."/>
            <person name="Finn R."/>
            <person name="Kale V."/>
            <person name="Holt S."/>
            <person name="Cochrane G."/>
            <person name="Meng A."/>
            <person name="Brown T."/>
            <person name="Cohen L."/>
        </authorList>
    </citation>
    <scope>NUCLEOTIDE SEQUENCE</scope>
    <source>
        <strain evidence="2">CCMP325</strain>
    </source>
</reference>
<accession>A0A7S0HTU1</accession>
<name>A0A7S0HTU1_9CRYP</name>
<evidence type="ECO:0000256" key="1">
    <source>
        <dbReference type="SAM" id="MobiDB-lite"/>
    </source>
</evidence>
<protein>
    <submittedName>
        <fullName evidence="2">Uncharacterized protein</fullName>
    </submittedName>
</protein>
<evidence type="ECO:0000313" key="2">
    <source>
        <dbReference type="EMBL" id="CAD8497132.1"/>
    </source>
</evidence>
<feature type="region of interest" description="Disordered" evidence="1">
    <location>
        <begin position="1"/>
        <end position="23"/>
    </location>
</feature>
<organism evidence="2">
    <name type="scientific">Hanusia phi</name>
    <dbReference type="NCBI Taxonomy" id="3032"/>
    <lineage>
        <taxon>Eukaryota</taxon>
        <taxon>Cryptophyceae</taxon>
        <taxon>Pyrenomonadales</taxon>
        <taxon>Geminigeraceae</taxon>
        <taxon>Hanusia</taxon>
    </lineage>
</organism>